<evidence type="ECO:0000313" key="2">
    <source>
        <dbReference type="EMBL" id="STO71109.1"/>
    </source>
</evidence>
<feature type="transmembrane region" description="Helical" evidence="1">
    <location>
        <begin position="51"/>
        <end position="84"/>
    </location>
</feature>
<keyword evidence="1" id="KW-0472">Membrane</keyword>
<keyword evidence="1" id="KW-1133">Transmembrane helix</keyword>
<gene>
    <name evidence="2" type="ORF">NCTC11296_01004</name>
</gene>
<feature type="transmembrane region" description="Helical" evidence="1">
    <location>
        <begin position="12"/>
        <end position="31"/>
    </location>
</feature>
<dbReference type="RefSeq" id="WP_035695708.1">
    <property type="nucleotide sequence ID" value="NZ_RQXP01000054.1"/>
</dbReference>
<organism evidence="2 3">
    <name type="scientific">Avibacterium paragallinarum</name>
    <name type="common">Haemophilus gallinarum</name>
    <dbReference type="NCBI Taxonomy" id="728"/>
    <lineage>
        <taxon>Bacteria</taxon>
        <taxon>Pseudomonadati</taxon>
        <taxon>Pseudomonadota</taxon>
        <taxon>Gammaproteobacteria</taxon>
        <taxon>Pasteurellales</taxon>
        <taxon>Pasteurellaceae</taxon>
        <taxon>Avibacterium</taxon>
    </lineage>
</organism>
<keyword evidence="1" id="KW-0812">Transmembrane</keyword>
<proteinExistence type="predicted"/>
<name>A0A377I8M8_AVIPA</name>
<accession>A0A377I8M8</accession>
<dbReference type="Proteomes" id="UP000254465">
    <property type="component" value="Unassembled WGS sequence"/>
</dbReference>
<evidence type="ECO:0000256" key="1">
    <source>
        <dbReference type="SAM" id="Phobius"/>
    </source>
</evidence>
<dbReference type="AlphaFoldDB" id="A0A377I8M8"/>
<evidence type="ECO:0000313" key="3">
    <source>
        <dbReference type="Proteomes" id="UP000254465"/>
    </source>
</evidence>
<dbReference type="EMBL" id="UGHK01000002">
    <property type="protein sequence ID" value="STO71109.1"/>
    <property type="molecule type" value="Genomic_DNA"/>
</dbReference>
<sequence>MKQEIHSERTLAIAKAIMVCSFILAGIWAAIDIFPAEQFATATGFAEIGFIAIFYLFFWVFIALLYSVAVAVIMPIPALLIGFFINWGYTRI</sequence>
<protein>
    <submittedName>
        <fullName evidence="2">Uncharacterized protein</fullName>
    </submittedName>
</protein>
<reference evidence="2 3" key="1">
    <citation type="submission" date="2018-06" db="EMBL/GenBank/DDBJ databases">
        <authorList>
            <consortium name="Pathogen Informatics"/>
            <person name="Doyle S."/>
        </authorList>
    </citation>
    <scope>NUCLEOTIDE SEQUENCE [LARGE SCALE GENOMIC DNA]</scope>
    <source>
        <strain evidence="2 3">NCTC11296</strain>
    </source>
</reference>